<evidence type="ECO:0000313" key="7">
    <source>
        <dbReference type="EMBL" id="GAG35912.1"/>
    </source>
</evidence>
<feature type="domain" description="D-isomer specific 2-hydroxyacid dehydrogenase NAD-binding" evidence="5">
    <location>
        <begin position="1"/>
        <end position="35"/>
    </location>
</feature>
<evidence type="ECO:0000256" key="1">
    <source>
        <dbReference type="ARBA" id="ARBA00005854"/>
    </source>
</evidence>
<evidence type="ECO:0000259" key="6">
    <source>
        <dbReference type="Pfam" id="PF19304"/>
    </source>
</evidence>
<protein>
    <submittedName>
        <fullName evidence="7">Uncharacterized protein</fullName>
    </submittedName>
</protein>
<sequence>EKRIAGAALDVYPKEPPENRGFTEYEDCLVTPHLGASTREAQVEVAVEAAEILVDAVKGGPVRNALNAPSAAGAMSPIVSRYAELAQRIGSLVSTIAPGHIKDIQVQYRGSIAEMAIEPVTIHFAIGLLQPHFDMPLNMVNVTVLAKERGISIDETKNTEAKDVAASFSAKVVTDKVTRTVTGSVFGGTLPRIIEIDGFNIEVTPQGSVLVIFNDDKPGVIGAVGTVCGRHQINICTMGVGQKAA</sequence>
<dbReference type="AlphaFoldDB" id="X0XKQ2"/>
<proteinExistence type="inferred from homology"/>
<dbReference type="InterPro" id="IPR050857">
    <property type="entry name" value="D-2-hydroxyacid_DH"/>
</dbReference>
<dbReference type="Pfam" id="PF19304">
    <property type="entry name" value="PGDH_inter"/>
    <property type="match status" value="1"/>
</dbReference>
<dbReference type="EMBL" id="BARS01047058">
    <property type="protein sequence ID" value="GAG35912.1"/>
    <property type="molecule type" value="Genomic_DNA"/>
</dbReference>
<dbReference type="GO" id="GO:0051287">
    <property type="term" value="F:NAD binding"/>
    <property type="evidence" value="ECO:0007669"/>
    <property type="project" value="InterPro"/>
</dbReference>
<dbReference type="SUPFAM" id="SSF143548">
    <property type="entry name" value="Serine metabolism enzymes domain"/>
    <property type="match status" value="1"/>
</dbReference>
<comment type="pathway">
    <text evidence="4">Amino-acid biosynthesis.</text>
</comment>
<dbReference type="Gene3D" id="3.30.70.260">
    <property type="match status" value="1"/>
</dbReference>
<evidence type="ECO:0000256" key="2">
    <source>
        <dbReference type="ARBA" id="ARBA00023002"/>
    </source>
</evidence>
<evidence type="ECO:0000256" key="3">
    <source>
        <dbReference type="ARBA" id="ARBA00023027"/>
    </source>
</evidence>
<organism evidence="7">
    <name type="scientific">marine sediment metagenome</name>
    <dbReference type="NCBI Taxonomy" id="412755"/>
    <lineage>
        <taxon>unclassified sequences</taxon>
        <taxon>metagenomes</taxon>
        <taxon>ecological metagenomes</taxon>
    </lineage>
</organism>
<dbReference type="PANTHER" id="PTHR42789:SF1">
    <property type="entry name" value="D-ISOMER SPECIFIC 2-HYDROXYACID DEHYDROGENASE FAMILY PROTEIN (AFU_ORTHOLOGUE AFUA_6G10090)"/>
    <property type="match status" value="1"/>
</dbReference>
<dbReference type="Gene3D" id="3.40.50.720">
    <property type="entry name" value="NAD(P)-binding Rossmann-like Domain"/>
    <property type="match status" value="2"/>
</dbReference>
<dbReference type="PANTHER" id="PTHR42789">
    <property type="entry name" value="D-ISOMER SPECIFIC 2-HYDROXYACID DEHYDROGENASE FAMILY PROTEIN (AFU_ORTHOLOGUE AFUA_6G10090)"/>
    <property type="match status" value="1"/>
</dbReference>
<dbReference type="Pfam" id="PF02826">
    <property type="entry name" value="2-Hacid_dh_C"/>
    <property type="match status" value="1"/>
</dbReference>
<dbReference type="SUPFAM" id="SSF51735">
    <property type="entry name" value="NAD(P)-binding Rossmann-fold domains"/>
    <property type="match status" value="1"/>
</dbReference>
<dbReference type="InterPro" id="IPR045865">
    <property type="entry name" value="ACT-like_dom_sf"/>
</dbReference>
<feature type="non-terminal residue" evidence="7">
    <location>
        <position position="1"/>
    </location>
</feature>
<evidence type="ECO:0000256" key="4">
    <source>
        <dbReference type="ARBA" id="ARBA00029440"/>
    </source>
</evidence>
<dbReference type="InterPro" id="IPR006140">
    <property type="entry name" value="D-isomer_DH_NAD-bd"/>
</dbReference>
<feature type="non-terminal residue" evidence="7">
    <location>
        <position position="245"/>
    </location>
</feature>
<keyword evidence="2" id="KW-0560">Oxidoreductase</keyword>
<reference evidence="7" key="1">
    <citation type="journal article" date="2014" name="Front. Microbiol.">
        <title>High frequency of phylogenetically diverse reductive dehalogenase-homologous genes in deep subseafloor sedimentary metagenomes.</title>
        <authorList>
            <person name="Kawai M."/>
            <person name="Futagami T."/>
            <person name="Toyoda A."/>
            <person name="Takaki Y."/>
            <person name="Nishi S."/>
            <person name="Hori S."/>
            <person name="Arai W."/>
            <person name="Tsubouchi T."/>
            <person name="Morono Y."/>
            <person name="Uchiyama I."/>
            <person name="Ito T."/>
            <person name="Fujiyama A."/>
            <person name="Inagaki F."/>
            <person name="Takami H."/>
        </authorList>
    </citation>
    <scope>NUCLEOTIDE SEQUENCE</scope>
    <source>
        <strain evidence="7">Expedition CK06-06</strain>
    </source>
</reference>
<keyword evidence="3" id="KW-0520">NAD</keyword>
<dbReference type="Gene3D" id="3.30.1330.90">
    <property type="entry name" value="D-3-phosphoglycerate dehydrogenase, domain 3"/>
    <property type="match status" value="1"/>
</dbReference>
<dbReference type="InterPro" id="IPR036291">
    <property type="entry name" value="NAD(P)-bd_dom_sf"/>
</dbReference>
<comment type="similarity">
    <text evidence="1">Belongs to the D-isomer specific 2-hydroxyacid dehydrogenase family.</text>
</comment>
<dbReference type="GO" id="GO:0016491">
    <property type="term" value="F:oxidoreductase activity"/>
    <property type="evidence" value="ECO:0007669"/>
    <property type="project" value="UniProtKB-KW"/>
</dbReference>
<evidence type="ECO:0000259" key="5">
    <source>
        <dbReference type="Pfam" id="PF02826"/>
    </source>
</evidence>
<dbReference type="SUPFAM" id="SSF55021">
    <property type="entry name" value="ACT-like"/>
    <property type="match status" value="1"/>
</dbReference>
<dbReference type="InterPro" id="IPR045626">
    <property type="entry name" value="PGDH_ASB_dom"/>
</dbReference>
<comment type="caution">
    <text evidence="7">The sequence shown here is derived from an EMBL/GenBank/DDBJ whole genome shotgun (WGS) entry which is preliminary data.</text>
</comment>
<feature type="domain" description="D-3-phosphoglycerate dehydrogenase ASB" evidence="6">
    <location>
        <begin position="80"/>
        <end position="196"/>
    </location>
</feature>
<dbReference type="InterPro" id="IPR029009">
    <property type="entry name" value="ASB_dom_sf"/>
</dbReference>
<gene>
    <name evidence="7" type="ORF">S01H1_70739</name>
</gene>
<name>X0XKQ2_9ZZZZ</name>
<accession>X0XKQ2</accession>